<organism evidence="2 3">
    <name type="scientific">Cardiocondyla obscurior</name>
    <dbReference type="NCBI Taxonomy" id="286306"/>
    <lineage>
        <taxon>Eukaryota</taxon>
        <taxon>Metazoa</taxon>
        <taxon>Ecdysozoa</taxon>
        <taxon>Arthropoda</taxon>
        <taxon>Hexapoda</taxon>
        <taxon>Insecta</taxon>
        <taxon>Pterygota</taxon>
        <taxon>Neoptera</taxon>
        <taxon>Endopterygota</taxon>
        <taxon>Hymenoptera</taxon>
        <taxon>Apocrita</taxon>
        <taxon>Aculeata</taxon>
        <taxon>Formicoidea</taxon>
        <taxon>Formicidae</taxon>
        <taxon>Myrmicinae</taxon>
        <taxon>Cardiocondyla</taxon>
    </lineage>
</organism>
<dbReference type="AlphaFoldDB" id="A0AAW2EM05"/>
<evidence type="ECO:0000313" key="2">
    <source>
        <dbReference type="EMBL" id="KAL0102672.1"/>
    </source>
</evidence>
<feature type="region of interest" description="Disordered" evidence="1">
    <location>
        <begin position="137"/>
        <end position="171"/>
    </location>
</feature>
<protein>
    <submittedName>
        <fullName evidence="2">Uncharacterized protein</fullName>
    </submittedName>
</protein>
<name>A0AAW2EM05_9HYME</name>
<comment type="caution">
    <text evidence="2">The sequence shown here is derived from an EMBL/GenBank/DDBJ whole genome shotgun (WGS) entry which is preliminary data.</text>
</comment>
<dbReference type="EMBL" id="JADYXP020000022">
    <property type="protein sequence ID" value="KAL0102672.1"/>
    <property type="molecule type" value="Genomic_DNA"/>
</dbReference>
<keyword evidence="3" id="KW-1185">Reference proteome</keyword>
<sequence>MRVSGFPHEKATGCRSLARAEKSGARSEPANASAELRFARLSAPRRERAQNAISKTFPERYDVYRVLREHLISASLIDTPGSSLSFLPRGCFYHVKGTRAKAKTESVRNRFCRADACQIEPNSHACARERRIILTVSTRSPGRERIHRGPSLDEIQTQTPEQIPIDPGGRR</sequence>
<accession>A0AAW2EM05</accession>
<reference evidence="2 3" key="1">
    <citation type="submission" date="2023-03" db="EMBL/GenBank/DDBJ databases">
        <title>High recombination rates correlate with genetic variation in Cardiocondyla obscurior ants.</title>
        <authorList>
            <person name="Errbii M."/>
        </authorList>
    </citation>
    <scope>NUCLEOTIDE SEQUENCE [LARGE SCALE GENOMIC DNA]</scope>
    <source>
        <strain evidence="2">Alpha-2009</strain>
        <tissue evidence="2">Whole body</tissue>
    </source>
</reference>
<dbReference type="Proteomes" id="UP001430953">
    <property type="component" value="Unassembled WGS sequence"/>
</dbReference>
<gene>
    <name evidence="2" type="ORF">PUN28_018169</name>
</gene>
<proteinExistence type="predicted"/>
<evidence type="ECO:0000256" key="1">
    <source>
        <dbReference type="SAM" id="MobiDB-lite"/>
    </source>
</evidence>
<evidence type="ECO:0000313" key="3">
    <source>
        <dbReference type="Proteomes" id="UP001430953"/>
    </source>
</evidence>